<organism evidence="8 9">
    <name type="scientific">Rhodospira trueperi</name>
    <dbReference type="NCBI Taxonomy" id="69960"/>
    <lineage>
        <taxon>Bacteria</taxon>
        <taxon>Pseudomonadati</taxon>
        <taxon>Pseudomonadota</taxon>
        <taxon>Alphaproteobacteria</taxon>
        <taxon>Rhodospirillales</taxon>
        <taxon>Rhodospirillaceae</taxon>
        <taxon>Rhodospira</taxon>
    </lineage>
</organism>
<comment type="similarity">
    <text evidence="1 5">Belongs to the universal ribosomal protein uL30 family.</text>
</comment>
<evidence type="ECO:0000313" key="8">
    <source>
        <dbReference type="EMBL" id="SDD64060.1"/>
    </source>
</evidence>
<keyword evidence="4 5" id="KW-0687">Ribonucleoprotein</keyword>
<dbReference type="PANTHER" id="PTHR15892">
    <property type="entry name" value="MITOCHONDRIAL RIBOSOMAL PROTEIN L30"/>
    <property type="match status" value="1"/>
</dbReference>
<dbReference type="RefSeq" id="WP_092780563.1">
    <property type="nucleotide sequence ID" value="NZ_FNAP01000001.1"/>
</dbReference>
<dbReference type="STRING" id="69960.SAMN05421720_101120"/>
<feature type="domain" description="Large ribosomal subunit protein uL30-like ferredoxin-like fold" evidence="7">
    <location>
        <begin position="15"/>
        <end position="64"/>
    </location>
</feature>
<dbReference type="InterPro" id="IPR005996">
    <property type="entry name" value="Ribosomal_uL30_bac-type"/>
</dbReference>
<dbReference type="InterPro" id="IPR036919">
    <property type="entry name" value="Ribo_uL30_ferredoxin-like_sf"/>
</dbReference>
<evidence type="ECO:0000259" key="7">
    <source>
        <dbReference type="Pfam" id="PF00327"/>
    </source>
</evidence>
<dbReference type="GO" id="GO:0022625">
    <property type="term" value="C:cytosolic large ribosomal subunit"/>
    <property type="evidence" value="ECO:0007669"/>
    <property type="project" value="TreeGrafter"/>
</dbReference>
<protein>
    <recommendedName>
        <fullName evidence="5">Large ribosomal subunit protein uL30</fullName>
    </recommendedName>
</protein>
<dbReference type="NCBIfam" id="TIGR01308">
    <property type="entry name" value="rpmD_bact"/>
    <property type="match status" value="1"/>
</dbReference>
<evidence type="ECO:0000256" key="3">
    <source>
        <dbReference type="ARBA" id="ARBA00022980"/>
    </source>
</evidence>
<comment type="subunit">
    <text evidence="2 5">Part of the 50S ribosomal subunit.</text>
</comment>
<dbReference type="Pfam" id="PF00327">
    <property type="entry name" value="Ribosomal_L30"/>
    <property type="match status" value="1"/>
</dbReference>
<dbReference type="GO" id="GO:0006412">
    <property type="term" value="P:translation"/>
    <property type="evidence" value="ECO:0007669"/>
    <property type="project" value="UniProtKB-UniRule"/>
</dbReference>
<dbReference type="EMBL" id="FNAP01000001">
    <property type="protein sequence ID" value="SDD64060.1"/>
    <property type="molecule type" value="Genomic_DNA"/>
</dbReference>
<keyword evidence="9" id="KW-1185">Reference proteome</keyword>
<evidence type="ECO:0000256" key="4">
    <source>
        <dbReference type="ARBA" id="ARBA00023274"/>
    </source>
</evidence>
<dbReference type="Proteomes" id="UP000199412">
    <property type="component" value="Unassembled WGS sequence"/>
</dbReference>
<dbReference type="PANTHER" id="PTHR15892:SF2">
    <property type="entry name" value="LARGE RIBOSOMAL SUBUNIT PROTEIN UL30M"/>
    <property type="match status" value="1"/>
</dbReference>
<dbReference type="SUPFAM" id="SSF55129">
    <property type="entry name" value="Ribosomal protein L30p/L7e"/>
    <property type="match status" value="1"/>
</dbReference>
<evidence type="ECO:0000256" key="1">
    <source>
        <dbReference type="ARBA" id="ARBA00007594"/>
    </source>
</evidence>
<evidence type="ECO:0000256" key="6">
    <source>
        <dbReference type="SAM" id="MobiDB-lite"/>
    </source>
</evidence>
<feature type="compositionally biased region" description="Polar residues" evidence="6">
    <location>
        <begin position="1"/>
        <end position="21"/>
    </location>
</feature>
<dbReference type="OrthoDB" id="9812790at2"/>
<dbReference type="GO" id="GO:0003735">
    <property type="term" value="F:structural constituent of ribosome"/>
    <property type="evidence" value="ECO:0007669"/>
    <property type="project" value="InterPro"/>
</dbReference>
<keyword evidence="3 5" id="KW-0689">Ribosomal protein</keyword>
<reference evidence="8 9" key="1">
    <citation type="submission" date="2016-10" db="EMBL/GenBank/DDBJ databases">
        <authorList>
            <person name="de Groot N.N."/>
        </authorList>
    </citation>
    <scope>NUCLEOTIDE SEQUENCE [LARGE SCALE GENOMIC DNA]</scope>
    <source>
        <strain evidence="8 9">ATCC 700224</strain>
    </source>
</reference>
<accession>A0A1G6WDP6</accession>
<gene>
    <name evidence="5" type="primary">rpmD</name>
    <name evidence="8" type="ORF">SAMN05421720_101120</name>
</gene>
<dbReference type="CDD" id="cd01658">
    <property type="entry name" value="Ribosomal_L30"/>
    <property type="match status" value="1"/>
</dbReference>
<dbReference type="HAMAP" id="MF_01371_B">
    <property type="entry name" value="Ribosomal_uL30_B"/>
    <property type="match status" value="1"/>
</dbReference>
<feature type="region of interest" description="Disordered" evidence="6">
    <location>
        <begin position="1"/>
        <end position="24"/>
    </location>
</feature>
<proteinExistence type="inferred from homology"/>
<evidence type="ECO:0000313" key="9">
    <source>
        <dbReference type="Proteomes" id="UP000199412"/>
    </source>
</evidence>
<dbReference type="InterPro" id="IPR016082">
    <property type="entry name" value="Ribosomal_uL30_ferredoxin-like"/>
</dbReference>
<sequence length="70" mass="7616">MSNQTQSTAAETSHVKVTQVGSPIGRRADQRATLIGLGLNKMHRSRVLADTPAVRGMIRKVEHLLKVEPA</sequence>
<dbReference type="AlphaFoldDB" id="A0A1G6WDP6"/>
<name>A0A1G6WDP6_9PROT</name>
<dbReference type="Gene3D" id="3.30.1390.20">
    <property type="entry name" value="Ribosomal protein L30, ferredoxin-like fold domain"/>
    <property type="match status" value="1"/>
</dbReference>
<evidence type="ECO:0000256" key="2">
    <source>
        <dbReference type="ARBA" id="ARBA00011838"/>
    </source>
</evidence>
<evidence type="ECO:0000256" key="5">
    <source>
        <dbReference type="HAMAP-Rule" id="MF_01371"/>
    </source>
</evidence>